<sequence length="252" mass="29597">MRHYNLGFISDEDIFNHIKDTVKQYRKRISLKTFNSNIIDPIKLTFDSKIYGQTMRQTIEAECIRQIDKTNNNKIGYFHQNLFRYAGKGWRVPVNGEQGGFDVLNEDLHIYAEVKNKHNTMNSAATSATYLKMLDKVMRSGNRATCYLVEAIAKQSQDIVWEVTITQNGHKEKYNWPSIKRISLDRFYKIVFGDRYAFYKLCKALPDILSDVIDEDTTARLQNTVYDELDKTDFYKSLYMLAFKTYEGFENF</sequence>
<organism evidence="1 2">
    <name type="scientific">Hoylesella loescheii DSM 19665 = JCM 12249 = ATCC 15930</name>
    <dbReference type="NCBI Taxonomy" id="1122985"/>
    <lineage>
        <taxon>Bacteria</taxon>
        <taxon>Pseudomonadati</taxon>
        <taxon>Bacteroidota</taxon>
        <taxon>Bacteroidia</taxon>
        <taxon>Bacteroidales</taxon>
        <taxon>Prevotellaceae</taxon>
        <taxon>Hoylesella</taxon>
    </lineage>
</organism>
<keyword evidence="1" id="KW-0540">Nuclease</keyword>
<protein>
    <submittedName>
        <fullName evidence="1">Eco47II restriction endonuclease</fullName>
    </submittedName>
</protein>
<dbReference type="PATRIC" id="fig|1122985.7.peg.1015"/>
<dbReference type="AlphaFoldDB" id="A0A069QJT6"/>
<evidence type="ECO:0000313" key="1">
    <source>
        <dbReference type="EMBL" id="KDR52942.1"/>
    </source>
</evidence>
<dbReference type="GO" id="GO:0003677">
    <property type="term" value="F:DNA binding"/>
    <property type="evidence" value="ECO:0007669"/>
    <property type="project" value="InterPro"/>
</dbReference>
<keyword evidence="1" id="KW-0378">Hydrolase</keyword>
<keyword evidence="2" id="KW-1185">Reference proteome</keyword>
<dbReference type="HOGENOM" id="CLU_090665_0_0_10"/>
<dbReference type="Proteomes" id="UP000027442">
    <property type="component" value="Unassembled WGS sequence"/>
</dbReference>
<dbReference type="EMBL" id="JNGW01000036">
    <property type="protein sequence ID" value="KDR52942.1"/>
    <property type="molecule type" value="Genomic_DNA"/>
</dbReference>
<dbReference type="eggNOG" id="ENOG502Z7MS">
    <property type="taxonomic scope" value="Bacteria"/>
</dbReference>
<dbReference type="InterPro" id="IPR019057">
    <property type="entry name" value="Restrct_endonuc_II_Eco47II"/>
</dbReference>
<gene>
    <name evidence="1" type="ORF">HMPREF1991_00979</name>
</gene>
<dbReference type="RefSeq" id="WP_018968506.1">
    <property type="nucleotide sequence ID" value="NZ_KB899233.1"/>
</dbReference>
<dbReference type="GO" id="GO:0009036">
    <property type="term" value="F:type II site-specific deoxyribonuclease activity"/>
    <property type="evidence" value="ECO:0007669"/>
    <property type="project" value="InterPro"/>
</dbReference>
<keyword evidence="1" id="KW-0255">Endonuclease</keyword>
<evidence type="ECO:0000313" key="2">
    <source>
        <dbReference type="Proteomes" id="UP000027442"/>
    </source>
</evidence>
<dbReference type="GO" id="GO:0009307">
    <property type="term" value="P:DNA restriction-modification system"/>
    <property type="evidence" value="ECO:0007669"/>
    <property type="project" value="InterPro"/>
</dbReference>
<accession>A0A069QJT6</accession>
<proteinExistence type="predicted"/>
<comment type="caution">
    <text evidence="1">The sequence shown here is derived from an EMBL/GenBank/DDBJ whole genome shotgun (WGS) entry which is preliminary data.</text>
</comment>
<reference evidence="1 2" key="1">
    <citation type="submission" date="2013-08" db="EMBL/GenBank/DDBJ databases">
        <authorList>
            <person name="Weinstock G."/>
            <person name="Sodergren E."/>
            <person name="Wylie T."/>
            <person name="Fulton L."/>
            <person name="Fulton R."/>
            <person name="Fronick C."/>
            <person name="O'Laughlin M."/>
            <person name="Godfrey J."/>
            <person name="Miner T."/>
            <person name="Herter B."/>
            <person name="Appelbaum E."/>
            <person name="Cordes M."/>
            <person name="Lek S."/>
            <person name="Wollam A."/>
            <person name="Pepin K.H."/>
            <person name="Palsikar V.B."/>
            <person name="Mitreva M."/>
            <person name="Wilson R.K."/>
        </authorList>
    </citation>
    <scope>NUCLEOTIDE SEQUENCE [LARGE SCALE GENOMIC DNA]</scope>
    <source>
        <strain evidence="1 2">ATCC 15930</strain>
    </source>
</reference>
<dbReference type="Pfam" id="PF09553">
    <property type="entry name" value="RE_Eco47II"/>
    <property type="match status" value="1"/>
</dbReference>
<name>A0A069QJT6_HOYLO</name>